<keyword evidence="3" id="KW-0238">DNA-binding</keyword>
<dbReference type="SUPFAM" id="SSF46785">
    <property type="entry name" value="Winged helix' DNA-binding domain"/>
    <property type="match status" value="1"/>
</dbReference>
<dbReference type="GO" id="GO:0032993">
    <property type="term" value="C:protein-DNA complex"/>
    <property type="evidence" value="ECO:0007669"/>
    <property type="project" value="TreeGrafter"/>
</dbReference>
<comment type="similarity">
    <text evidence="1">Belongs to the LysR transcriptional regulatory family.</text>
</comment>
<reference evidence="7" key="1">
    <citation type="journal article" date="2021" name="PeerJ">
        <title>Extensive microbial diversity within the chicken gut microbiome revealed by metagenomics and culture.</title>
        <authorList>
            <person name="Gilroy R."/>
            <person name="Ravi A."/>
            <person name="Getino M."/>
            <person name="Pursley I."/>
            <person name="Horton D.L."/>
            <person name="Alikhan N.F."/>
            <person name="Baker D."/>
            <person name="Gharbi K."/>
            <person name="Hall N."/>
            <person name="Watson M."/>
            <person name="Adriaenssens E.M."/>
            <person name="Foster-Nyarko E."/>
            <person name="Jarju S."/>
            <person name="Secka A."/>
            <person name="Antonio M."/>
            <person name="Oren A."/>
            <person name="Chaudhuri R.R."/>
            <person name="La Ragione R."/>
            <person name="Hildebrand F."/>
            <person name="Pallen M.J."/>
        </authorList>
    </citation>
    <scope>NUCLEOTIDE SEQUENCE</scope>
    <source>
        <strain evidence="7">1647</strain>
    </source>
</reference>
<organism evidence="7 8">
    <name type="scientific">Brachybacterium paraconglomeratum</name>
    <dbReference type="NCBI Taxonomy" id="173362"/>
    <lineage>
        <taxon>Bacteria</taxon>
        <taxon>Bacillati</taxon>
        <taxon>Actinomycetota</taxon>
        <taxon>Actinomycetes</taxon>
        <taxon>Micrococcales</taxon>
        <taxon>Dermabacteraceae</taxon>
        <taxon>Brachybacterium</taxon>
    </lineage>
</organism>
<dbReference type="EMBL" id="DYWO01000020">
    <property type="protein sequence ID" value="HJF48276.1"/>
    <property type="molecule type" value="Genomic_DNA"/>
</dbReference>
<evidence type="ECO:0000256" key="2">
    <source>
        <dbReference type="ARBA" id="ARBA00023015"/>
    </source>
</evidence>
<evidence type="ECO:0000313" key="8">
    <source>
        <dbReference type="Proteomes" id="UP000775129"/>
    </source>
</evidence>
<feature type="region of interest" description="Disordered" evidence="5">
    <location>
        <begin position="303"/>
        <end position="329"/>
    </location>
</feature>
<dbReference type="PANTHER" id="PTHR30346">
    <property type="entry name" value="TRANSCRIPTIONAL DUAL REGULATOR HCAR-RELATED"/>
    <property type="match status" value="1"/>
</dbReference>
<evidence type="ECO:0000256" key="3">
    <source>
        <dbReference type="ARBA" id="ARBA00023125"/>
    </source>
</evidence>
<evidence type="ECO:0000256" key="5">
    <source>
        <dbReference type="SAM" id="MobiDB-lite"/>
    </source>
</evidence>
<dbReference type="PANTHER" id="PTHR30346:SF29">
    <property type="entry name" value="LYSR SUBSTRATE-BINDING"/>
    <property type="match status" value="1"/>
</dbReference>
<dbReference type="InterPro" id="IPR000847">
    <property type="entry name" value="LysR_HTH_N"/>
</dbReference>
<dbReference type="GO" id="GO:0003677">
    <property type="term" value="F:DNA binding"/>
    <property type="evidence" value="ECO:0007669"/>
    <property type="project" value="UniProtKB-KW"/>
</dbReference>
<accession>A0A921GLL6</accession>
<comment type="caution">
    <text evidence="7">The sequence shown here is derived from an EMBL/GenBank/DDBJ whole genome shotgun (WGS) entry which is preliminary data.</text>
</comment>
<dbReference type="Pfam" id="PF03466">
    <property type="entry name" value="LysR_substrate"/>
    <property type="match status" value="1"/>
</dbReference>
<dbReference type="Proteomes" id="UP000775129">
    <property type="component" value="Unassembled WGS sequence"/>
</dbReference>
<dbReference type="Gene3D" id="1.10.10.10">
    <property type="entry name" value="Winged helix-like DNA-binding domain superfamily/Winged helix DNA-binding domain"/>
    <property type="match status" value="1"/>
</dbReference>
<keyword evidence="2" id="KW-0805">Transcription regulation</keyword>
<protein>
    <submittedName>
        <fullName evidence="7">LysR family transcriptional regulator</fullName>
    </submittedName>
</protein>
<gene>
    <name evidence="7" type="ORF">K8W24_00505</name>
</gene>
<dbReference type="AlphaFoldDB" id="A0A921GLL6"/>
<dbReference type="InterPro" id="IPR036390">
    <property type="entry name" value="WH_DNA-bd_sf"/>
</dbReference>
<dbReference type="SUPFAM" id="SSF53850">
    <property type="entry name" value="Periplasmic binding protein-like II"/>
    <property type="match status" value="1"/>
</dbReference>
<reference evidence="7" key="2">
    <citation type="submission" date="2021-09" db="EMBL/GenBank/DDBJ databases">
        <authorList>
            <person name="Gilroy R."/>
        </authorList>
    </citation>
    <scope>NUCLEOTIDE SEQUENCE</scope>
    <source>
        <strain evidence="7">1647</strain>
    </source>
</reference>
<name>A0A921GLL6_9MICO</name>
<evidence type="ECO:0000313" key="7">
    <source>
        <dbReference type="EMBL" id="HJF48276.1"/>
    </source>
</evidence>
<dbReference type="GO" id="GO:0003700">
    <property type="term" value="F:DNA-binding transcription factor activity"/>
    <property type="evidence" value="ECO:0007669"/>
    <property type="project" value="InterPro"/>
</dbReference>
<dbReference type="InterPro" id="IPR005119">
    <property type="entry name" value="LysR_subst-bd"/>
</dbReference>
<dbReference type="Pfam" id="PF00126">
    <property type="entry name" value="HTH_1"/>
    <property type="match status" value="1"/>
</dbReference>
<dbReference type="CDD" id="cd05466">
    <property type="entry name" value="PBP2_LTTR_substrate"/>
    <property type="match status" value="1"/>
</dbReference>
<sequence>MLDPLKLRVLRSVVETGSIRASAEALGYTPSAVSQHLSSLRRETSLELVERSGRGIMVTAHGRALAEQAGPALDALAALDRTVADLRSGRTGSLRLGYATSVASTWIPELARDVRGRFPDLGLDLVLRSCSIDDLIEDDFDVAVGETSPSPGVAEWQAHDFLEEGYVAIVGRRHPLAARESVQLLDLAEEDWVTDDPPDSPWFGRIVSACRAAGFTPCVQINPPDFSTVLGFVATGDHVTVQPSLIAQDLRTDLVAVPIDSPALRRRMSVQVRRTLTGHPAARYIVRRLHAMAEERAREIDGVTHLNPPHPREQDVTTGTEGLLVPAGL</sequence>
<dbReference type="Gene3D" id="3.40.190.290">
    <property type="match status" value="1"/>
</dbReference>
<proteinExistence type="inferred from homology"/>
<evidence type="ECO:0000259" key="6">
    <source>
        <dbReference type="PROSITE" id="PS50931"/>
    </source>
</evidence>
<evidence type="ECO:0000256" key="4">
    <source>
        <dbReference type="ARBA" id="ARBA00023163"/>
    </source>
</evidence>
<dbReference type="InterPro" id="IPR036388">
    <property type="entry name" value="WH-like_DNA-bd_sf"/>
</dbReference>
<feature type="domain" description="HTH lysR-type" evidence="6">
    <location>
        <begin position="2"/>
        <end position="59"/>
    </location>
</feature>
<evidence type="ECO:0000256" key="1">
    <source>
        <dbReference type="ARBA" id="ARBA00009437"/>
    </source>
</evidence>
<keyword evidence="4" id="KW-0804">Transcription</keyword>
<dbReference type="PROSITE" id="PS50931">
    <property type="entry name" value="HTH_LYSR"/>
    <property type="match status" value="1"/>
</dbReference>